<dbReference type="FunFam" id="1.10.630.10:FF:000042">
    <property type="entry name" value="Cytochrome P450"/>
    <property type="match status" value="1"/>
</dbReference>
<evidence type="ECO:0000256" key="7">
    <source>
        <dbReference type="ARBA" id="ARBA00022824"/>
    </source>
</evidence>
<dbReference type="EMBL" id="OU900101">
    <property type="protein sequence ID" value="CAG9864387.1"/>
    <property type="molecule type" value="Genomic_DNA"/>
</dbReference>
<evidence type="ECO:0000256" key="8">
    <source>
        <dbReference type="ARBA" id="ARBA00022848"/>
    </source>
</evidence>
<keyword evidence="17" id="KW-1185">Reference proteome</keyword>
<keyword evidence="9 14" id="KW-0560">Oxidoreductase</keyword>
<dbReference type="GO" id="GO:0005506">
    <property type="term" value="F:iron ion binding"/>
    <property type="evidence" value="ECO:0007669"/>
    <property type="project" value="InterPro"/>
</dbReference>
<evidence type="ECO:0000256" key="1">
    <source>
        <dbReference type="ARBA" id="ARBA00001971"/>
    </source>
</evidence>
<keyword evidence="5 13" id="KW-0349">Heme</keyword>
<dbReference type="Pfam" id="PF00067">
    <property type="entry name" value="p450"/>
    <property type="match status" value="1"/>
</dbReference>
<reference evidence="16" key="1">
    <citation type="submission" date="2022-01" db="EMBL/GenBank/DDBJ databases">
        <authorList>
            <person name="King R."/>
        </authorList>
    </citation>
    <scope>NUCLEOTIDE SEQUENCE</scope>
</reference>
<evidence type="ECO:0000256" key="15">
    <source>
        <dbReference type="SAM" id="Phobius"/>
    </source>
</evidence>
<keyword evidence="11 14" id="KW-0503">Monooxygenase</keyword>
<dbReference type="GO" id="GO:0004497">
    <property type="term" value="F:monooxygenase activity"/>
    <property type="evidence" value="ECO:0007669"/>
    <property type="project" value="UniProtKB-KW"/>
</dbReference>
<evidence type="ECO:0000256" key="2">
    <source>
        <dbReference type="ARBA" id="ARBA00004174"/>
    </source>
</evidence>
<keyword evidence="7" id="KW-0256">Endoplasmic reticulum</keyword>
<feature type="transmembrane region" description="Helical" evidence="15">
    <location>
        <begin position="28"/>
        <end position="47"/>
    </location>
</feature>
<keyword evidence="6 13" id="KW-0479">Metal-binding</keyword>
<evidence type="ECO:0000256" key="6">
    <source>
        <dbReference type="ARBA" id="ARBA00022723"/>
    </source>
</evidence>
<name>A0A9N9XSI5_PHYSR</name>
<keyword evidence="12 15" id="KW-0472">Membrane</keyword>
<feature type="transmembrane region" description="Helical" evidence="15">
    <location>
        <begin position="240"/>
        <end position="258"/>
    </location>
</feature>
<dbReference type="Proteomes" id="UP001153712">
    <property type="component" value="Chromosome 8"/>
</dbReference>
<keyword evidence="8" id="KW-0492">Microsome</keyword>
<dbReference type="InterPro" id="IPR002401">
    <property type="entry name" value="Cyt_P450_E_grp-I"/>
</dbReference>
<dbReference type="OrthoDB" id="2789670at2759"/>
<sequence length="519" mass="60413">MVEVKQLLVVLENSNLDWSPGHPAAYDMYITTLALIAVALYLFYRYLTRRHNYWKTRGVPYEEPYSLAGNFWEVFSGKTQIGKHLGKLYSRYNTPYFGIYILGKPYLVIRSPEIVKNMAIKDFRNFDDRTFACDKNADELAANSLFIMRNPDWKYIRNKLTPMFTSGKLRSMIDIVKTSAKSMETHLSARDSAILDIKEVSSKYMTDVVASCFFGYEANAFGDDDSEFFNFTKTMFASKWSFLSLFSYFFAPALVSMLKLPFMEYGVLKGIFLDTLAYRQRNGCRRNDFVDLLLQLRDNVNKERKDIDFGVDRMVAQSMTFFVAGFETTSNALAFALYELCLRTDCQEKLREEIRRCIKNDEDITFDKVQKMTYLDMVLSETLRRYPFGPFLNRMCKEDYVIEQTGLLVEKGTPVLIPLDGLHYDPEYFPNPERFDPDRFVDDNKHHYAQACVYMPFGLGPRNCIGDRFGLICAKMGLVYALRRFRFERSVETPTPLVLNPRTPFMMPLDGLKMRVEKL</sequence>
<dbReference type="PRINTS" id="PR00463">
    <property type="entry name" value="EP450I"/>
</dbReference>
<dbReference type="AlphaFoldDB" id="A0A9N9XSI5"/>
<keyword evidence="15" id="KW-0812">Transmembrane</keyword>
<organism evidence="16 17">
    <name type="scientific">Phyllotreta striolata</name>
    <name type="common">Striped flea beetle</name>
    <name type="synonym">Crioceris striolata</name>
    <dbReference type="NCBI Taxonomy" id="444603"/>
    <lineage>
        <taxon>Eukaryota</taxon>
        <taxon>Metazoa</taxon>
        <taxon>Ecdysozoa</taxon>
        <taxon>Arthropoda</taxon>
        <taxon>Hexapoda</taxon>
        <taxon>Insecta</taxon>
        <taxon>Pterygota</taxon>
        <taxon>Neoptera</taxon>
        <taxon>Endopterygota</taxon>
        <taxon>Coleoptera</taxon>
        <taxon>Polyphaga</taxon>
        <taxon>Cucujiformia</taxon>
        <taxon>Chrysomeloidea</taxon>
        <taxon>Chrysomelidae</taxon>
        <taxon>Galerucinae</taxon>
        <taxon>Alticini</taxon>
        <taxon>Phyllotreta</taxon>
    </lineage>
</organism>
<dbReference type="PRINTS" id="PR00385">
    <property type="entry name" value="P450"/>
</dbReference>
<proteinExistence type="inferred from homology"/>
<evidence type="ECO:0000256" key="12">
    <source>
        <dbReference type="ARBA" id="ARBA00023136"/>
    </source>
</evidence>
<dbReference type="PANTHER" id="PTHR24292:SF45">
    <property type="entry name" value="CYTOCHROME P450 6G1-RELATED"/>
    <property type="match status" value="1"/>
</dbReference>
<evidence type="ECO:0008006" key="18">
    <source>
        <dbReference type="Google" id="ProtNLM"/>
    </source>
</evidence>
<evidence type="ECO:0000256" key="3">
    <source>
        <dbReference type="ARBA" id="ARBA00004406"/>
    </source>
</evidence>
<evidence type="ECO:0000256" key="5">
    <source>
        <dbReference type="ARBA" id="ARBA00022617"/>
    </source>
</evidence>
<evidence type="ECO:0000256" key="11">
    <source>
        <dbReference type="ARBA" id="ARBA00023033"/>
    </source>
</evidence>
<keyword evidence="15" id="KW-1133">Transmembrane helix</keyword>
<dbReference type="InterPro" id="IPR017972">
    <property type="entry name" value="Cyt_P450_CS"/>
</dbReference>
<dbReference type="InterPro" id="IPR001128">
    <property type="entry name" value="Cyt_P450"/>
</dbReference>
<dbReference type="PANTHER" id="PTHR24292">
    <property type="entry name" value="CYTOCHROME P450"/>
    <property type="match status" value="1"/>
</dbReference>
<evidence type="ECO:0000313" key="17">
    <source>
        <dbReference type="Proteomes" id="UP001153712"/>
    </source>
</evidence>
<keyword evidence="10 13" id="KW-0408">Iron</keyword>
<dbReference type="Gene3D" id="1.10.630.10">
    <property type="entry name" value="Cytochrome P450"/>
    <property type="match status" value="1"/>
</dbReference>
<evidence type="ECO:0000313" key="16">
    <source>
        <dbReference type="EMBL" id="CAG9864387.1"/>
    </source>
</evidence>
<evidence type="ECO:0000256" key="13">
    <source>
        <dbReference type="PIRSR" id="PIRSR602401-1"/>
    </source>
</evidence>
<evidence type="ECO:0000256" key="9">
    <source>
        <dbReference type="ARBA" id="ARBA00023002"/>
    </source>
</evidence>
<protein>
    <recommendedName>
        <fullName evidence="18">Cytochrome P450</fullName>
    </recommendedName>
</protein>
<dbReference type="GO" id="GO:0016705">
    <property type="term" value="F:oxidoreductase activity, acting on paired donors, with incorporation or reduction of molecular oxygen"/>
    <property type="evidence" value="ECO:0007669"/>
    <property type="project" value="InterPro"/>
</dbReference>
<feature type="binding site" description="axial binding residue" evidence="13">
    <location>
        <position position="464"/>
    </location>
    <ligand>
        <name>heme</name>
        <dbReference type="ChEBI" id="CHEBI:30413"/>
    </ligand>
    <ligandPart>
        <name>Fe</name>
        <dbReference type="ChEBI" id="CHEBI:18248"/>
    </ligandPart>
</feature>
<evidence type="ECO:0000256" key="14">
    <source>
        <dbReference type="RuleBase" id="RU000461"/>
    </source>
</evidence>
<comment type="subcellular location">
    <subcellularLocation>
        <location evidence="3">Endoplasmic reticulum membrane</location>
        <topology evidence="3">Peripheral membrane protein</topology>
    </subcellularLocation>
    <subcellularLocation>
        <location evidence="2">Microsome membrane</location>
        <topology evidence="2">Peripheral membrane protein</topology>
    </subcellularLocation>
</comment>
<dbReference type="CDD" id="cd11056">
    <property type="entry name" value="CYP6-like"/>
    <property type="match status" value="1"/>
</dbReference>
<evidence type="ECO:0000256" key="4">
    <source>
        <dbReference type="ARBA" id="ARBA00010617"/>
    </source>
</evidence>
<accession>A0A9N9XSI5</accession>
<comment type="cofactor">
    <cofactor evidence="1 13">
        <name>heme</name>
        <dbReference type="ChEBI" id="CHEBI:30413"/>
    </cofactor>
</comment>
<comment type="similarity">
    <text evidence="4 14">Belongs to the cytochrome P450 family.</text>
</comment>
<dbReference type="InterPro" id="IPR036396">
    <property type="entry name" value="Cyt_P450_sf"/>
</dbReference>
<dbReference type="SUPFAM" id="SSF48264">
    <property type="entry name" value="Cytochrome P450"/>
    <property type="match status" value="1"/>
</dbReference>
<dbReference type="GO" id="GO:0005789">
    <property type="term" value="C:endoplasmic reticulum membrane"/>
    <property type="evidence" value="ECO:0007669"/>
    <property type="project" value="UniProtKB-SubCell"/>
</dbReference>
<dbReference type="InterPro" id="IPR050476">
    <property type="entry name" value="Insect_CytP450_Detox"/>
</dbReference>
<evidence type="ECO:0000256" key="10">
    <source>
        <dbReference type="ARBA" id="ARBA00023004"/>
    </source>
</evidence>
<dbReference type="PROSITE" id="PS00086">
    <property type="entry name" value="CYTOCHROME_P450"/>
    <property type="match status" value="1"/>
</dbReference>
<gene>
    <name evidence="16" type="ORF">PHYEVI_LOCUS10643</name>
</gene>
<dbReference type="GO" id="GO:0020037">
    <property type="term" value="F:heme binding"/>
    <property type="evidence" value="ECO:0007669"/>
    <property type="project" value="InterPro"/>
</dbReference>